<proteinExistence type="predicted"/>
<reference evidence="1" key="1">
    <citation type="submission" date="2021-01" db="EMBL/GenBank/DDBJ databases">
        <authorList>
            <consortium name="Genoscope - CEA"/>
            <person name="William W."/>
        </authorList>
    </citation>
    <scope>NUCLEOTIDE SEQUENCE</scope>
</reference>
<evidence type="ECO:0000313" key="2">
    <source>
        <dbReference type="Proteomes" id="UP000683925"/>
    </source>
</evidence>
<dbReference type="EMBL" id="CAJJDP010000065">
    <property type="protein sequence ID" value="CAD8175906.1"/>
    <property type="molecule type" value="Genomic_DNA"/>
</dbReference>
<dbReference type="Proteomes" id="UP000683925">
    <property type="component" value="Unassembled WGS sequence"/>
</dbReference>
<evidence type="ECO:0000313" key="1">
    <source>
        <dbReference type="EMBL" id="CAD8175906.1"/>
    </source>
</evidence>
<sequence>MMKFKFQCHKLFFKRIQYFDNQIITFKLCNIDSLVLKINQHNQTYIKNSF</sequence>
<dbReference type="AlphaFoldDB" id="A0A8S1VMG8"/>
<protein>
    <submittedName>
        <fullName evidence="1">Uncharacterized protein</fullName>
    </submittedName>
</protein>
<organism evidence="1 2">
    <name type="scientific">Paramecium octaurelia</name>
    <dbReference type="NCBI Taxonomy" id="43137"/>
    <lineage>
        <taxon>Eukaryota</taxon>
        <taxon>Sar</taxon>
        <taxon>Alveolata</taxon>
        <taxon>Ciliophora</taxon>
        <taxon>Intramacronucleata</taxon>
        <taxon>Oligohymenophorea</taxon>
        <taxon>Peniculida</taxon>
        <taxon>Parameciidae</taxon>
        <taxon>Paramecium</taxon>
    </lineage>
</organism>
<accession>A0A8S1VMG8</accession>
<gene>
    <name evidence="1" type="ORF">POCTA_138.1.T0660120</name>
</gene>
<comment type="caution">
    <text evidence="1">The sequence shown here is derived from an EMBL/GenBank/DDBJ whole genome shotgun (WGS) entry which is preliminary data.</text>
</comment>
<keyword evidence="2" id="KW-1185">Reference proteome</keyword>
<name>A0A8S1VMG8_PAROT</name>